<dbReference type="Proteomes" id="UP000772434">
    <property type="component" value="Unassembled WGS sequence"/>
</dbReference>
<organism evidence="2 3">
    <name type="scientific">Rhodocollybia butyracea</name>
    <dbReference type="NCBI Taxonomy" id="206335"/>
    <lineage>
        <taxon>Eukaryota</taxon>
        <taxon>Fungi</taxon>
        <taxon>Dikarya</taxon>
        <taxon>Basidiomycota</taxon>
        <taxon>Agaricomycotina</taxon>
        <taxon>Agaricomycetes</taxon>
        <taxon>Agaricomycetidae</taxon>
        <taxon>Agaricales</taxon>
        <taxon>Marasmiineae</taxon>
        <taxon>Omphalotaceae</taxon>
        <taxon>Rhodocollybia</taxon>
    </lineage>
</organism>
<accession>A0A9P5TZ60</accession>
<dbReference type="Pfam" id="PF12697">
    <property type="entry name" value="Abhydrolase_6"/>
    <property type="match status" value="1"/>
</dbReference>
<dbReference type="OrthoDB" id="3466517at2759"/>
<sequence>MFITDYIVVSVNPDSPITFSFIDSGPPSHSSQNYDTVLMVHGNSFSNAIFKRLLPLHSKFNIRVVALSRRGYTGSTPFTLGERAILEEEGSVAEDAKAEFLEMRGVEVLHFIDGFIQRSTIPAVQESERGCRGGLTLVGWSLGSVFTFAAIAHVDSRFVSDDMRTRFGQYIRAYLMLEPATTNLGLSVPREAWIPLRDPNIPAHARGWLFSLLVTGYYDYSDEVLATRDQDTVLATIAPSTSRIPTIFTFNKAERDEIVILTPESSVDLLLTKVLNLQIRQVYHKACYDKQLRSNEALKRMTIWEIAGDRSYSFIWPAFWEIEKDDIEAGAGVRERFVRFKVLKGVNHFMHWDEPEKTMSMFRDILDMPDVIPQLYER</sequence>
<gene>
    <name evidence="2" type="ORF">BDP27DRAFT_1430547</name>
</gene>
<keyword evidence="3" id="KW-1185">Reference proteome</keyword>
<proteinExistence type="predicted"/>
<evidence type="ECO:0000259" key="1">
    <source>
        <dbReference type="Pfam" id="PF12697"/>
    </source>
</evidence>
<protein>
    <recommendedName>
        <fullName evidence="1">AB hydrolase-1 domain-containing protein</fullName>
    </recommendedName>
</protein>
<feature type="domain" description="AB hydrolase-1" evidence="1">
    <location>
        <begin position="37"/>
        <end position="357"/>
    </location>
</feature>
<name>A0A9P5TZ60_9AGAR</name>
<dbReference type="Gene3D" id="3.40.50.1820">
    <property type="entry name" value="alpha/beta hydrolase"/>
    <property type="match status" value="1"/>
</dbReference>
<reference evidence="2" key="1">
    <citation type="submission" date="2020-11" db="EMBL/GenBank/DDBJ databases">
        <authorList>
            <consortium name="DOE Joint Genome Institute"/>
            <person name="Ahrendt S."/>
            <person name="Riley R."/>
            <person name="Andreopoulos W."/>
            <person name="Labutti K."/>
            <person name="Pangilinan J."/>
            <person name="Ruiz-Duenas F.J."/>
            <person name="Barrasa J.M."/>
            <person name="Sanchez-Garcia M."/>
            <person name="Camarero S."/>
            <person name="Miyauchi S."/>
            <person name="Serrano A."/>
            <person name="Linde D."/>
            <person name="Babiker R."/>
            <person name="Drula E."/>
            <person name="Ayuso-Fernandez I."/>
            <person name="Pacheco R."/>
            <person name="Padilla G."/>
            <person name="Ferreira P."/>
            <person name="Barriuso J."/>
            <person name="Kellner H."/>
            <person name="Castanera R."/>
            <person name="Alfaro M."/>
            <person name="Ramirez L."/>
            <person name="Pisabarro A.G."/>
            <person name="Kuo A."/>
            <person name="Tritt A."/>
            <person name="Lipzen A."/>
            <person name="He G."/>
            <person name="Yan M."/>
            <person name="Ng V."/>
            <person name="Cullen D."/>
            <person name="Martin F."/>
            <person name="Rosso M.-N."/>
            <person name="Henrissat B."/>
            <person name="Hibbett D."/>
            <person name="Martinez A.T."/>
            <person name="Grigoriev I.V."/>
        </authorList>
    </citation>
    <scope>NUCLEOTIDE SEQUENCE</scope>
    <source>
        <strain evidence="2">AH 40177</strain>
    </source>
</reference>
<comment type="caution">
    <text evidence="2">The sequence shown here is derived from an EMBL/GenBank/DDBJ whole genome shotgun (WGS) entry which is preliminary data.</text>
</comment>
<evidence type="ECO:0000313" key="2">
    <source>
        <dbReference type="EMBL" id="KAF9060017.1"/>
    </source>
</evidence>
<dbReference type="InterPro" id="IPR000073">
    <property type="entry name" value="AB_hydrolase_1"/>
</dbReference>
<dbReference type="AlphaFoldDB" id="A0A9P5TZ60"/>
<dbReference type="EMBL" id="JADNRY010000264">
    <property type="protein sequence ID" value="KAF9060017.1"/>
    <property type="molecule type" value="Genomic_DNA"/>
</dbReference>
<evidence type="ECO:0000313" key="3">
    <source>
        <dbReference type="Proteomes" id="UP000772434"/>
    </source>
</evidence>
<dbReference type="InterPro" id="IPR029058">
    <property type="entry name" value="AB_hydrolase_fold"/>
</dbReference>
<dbReference type="SUPFAM" id="SSF53474">
    <property type="entry name" value="alpha/beta-Hydrolases"/>
    <property type="match status" value="1"/>
</dbReference>